<evidence type="ECO:0000313" key="10">
    <source>
        <dbReference type="EMBL" id="TNJ54634.1"/>
    </source>
</evidence>
<dbReference type="InterPro" id="IPR011006">
    <property type="entry name" value="CheY-like_superfamily"/>
</dbReference>
<keyword evidence="4 7" id="KW-0238">DNA-binding</keyword>
<reference evidence="10 11" key="1">
    <citation type="submission" date="2019-05" db="EMBL/GenBank/DDBJ databases">
        <title>We sequenced the genome of Paenibacillus hemerocallicola KCTC 33185 for further insight into its adaptation and study the phylogeny of Paenibacillus.</title>
        <authorList>
            <person name="Narsing Rao M.P."/>
        </authorList>
    </citation>
    <scope>NUCLEOTIDE SEQUENCE [LARGE SCALE GENOMIC DNA]</scope>
    <source>
        <strain evidence="10 11">KCTC 33185</strain>
    </source>
</reference>
<protein>
    <submittedName>
        <fullName evidence="10">Response regulator transcription factor</fullName>
    </submittedName>
</protein>
<evidence type="ECO:0000259" key="9">
    <source>
        <dbReference type="PROSITE" id="PS51755"/>
    </source>
</evidence>
<dbReference type="PANTHER" id="PTHR48111:SF1">
    <property type="entry name" value="TWO-COMPONENT RESPONSE REGULATOR ORR33"/>
    <property type="match status" value="1"/>
</dbReference>
<dbReference type="GO" id="GO:0000976">
    <property type="term" value="F:transcription cis-regulatory region binding"/>
    <property type="evidence" value="ECO:0007669"/>
    <property type="project" value="TreeGrafter"/>
</dbReference>
<dbReference type="PANTHER" id="PTHR48111">
    <property type="entry name" value="REGULATOR OF RPOS"/>
    <property type="match status" value="1"/>
</dbReference>
<gene>
    <name evidence="10" type="ORF">FE784_39845</name>
</gene>
<feature type="modified residue" description="4-aspartylphosphate" evidence="6">
    <location>
        <position position="54"/>
    </location>
</feature>
<dbReference type="Gene3D" id="1.10.10.10">
    <property type="entry name" value="Winged helix-like DNA-binding domain superfamily/Winged helix DNA-binding domain"/>
    <property type="match status" value="1"/>
</dbReference>
<feature type="domain" description="Response regulatory" evidence="8">
    <location>
        <begin position="5"/>
        <end position="119"/>
    </location>
</feature>
<keyword evidence="3" id="KW-0805">Transcription regulation</keyword>
<dbReference type="PROSITE" id="PS51755">
    <property type="entry name" value="OMPR_PHOB"/>
    <property type="match status" value="1"/>
</dbReference>
<dbReference type="SMART" id="SM00448">
    <property type="entry name" value="REC"/>
    <property type="match status" value="1"/>
</dbReference>
<evidence type="ECO:0000313" key="11">
    <source>
        <dbReference type="Proteomes" id="UP000307943"/>
    </source>
</evidence>
<dbReference type="GO" id="GO:0005829">
    <property type="term" value="C:cytosol"/>
    <property type="evidence" value="ECO:0007669"/>
    <property type="project" value="TreeGrafter"/>
</dbReference>
<dbReference type="Gene3D" id="3.40.50.2300">
    <property type="match status" value="1"/>
</dbReference>
<dbReference type="AlphaFoldDB" id="A0A5C4SVF7"/>
<sequence>MEPFHILIADDDPDIRSLIRIHVQRAGMTAHEAVSGSETITKLRGRRFDLLVLDLMMDDLDGFEVLRRIRSESLSVLVIVLSARRGLRDKVEALGLGADDYVTKPFSPIELVARMQANLRRYGNGAGIGQGSIRLNALALNADNFMLYREGEPVSLTPMEYELIRLFMQNPDQVLTKMEIYKQIWKHEQYDDNTLSVFVSRLRKKIEPDPLNPKFLQTVRGIGYRFSGDGL</sequence>
<evidence type="ECO:0000256" key="1">
    <source>
        <dbReference type="ARBA" id="ARBA00022553"/>
    </source>
</evidence>
<dbReference type="Gene3D" id="6.10.250.690">
    <property type="match status" value="1"/>
</dbReference>
<name>A0A5C4SVF7_9BACL</name>
<comment type="caution">
    <text evidence="10">The sequence shown here is derived from an EMBL/GenBank/DDBJ whole genome shotgun (WGS) entry which is preliminary data.</text>
</comment>
<keyword evidence="1 6" id="KW-0597">Phosphoprotein</keyword>
<evidence type="ECO:0000256" key="5">
    <source>
        <dbReference type="ARBA" id="ARBA00023163"/>
    </source>
</evidence>
<evidence type="ECO:0000256" key="7">
    <source>
        <dbReference type="PROSITE-ProRule" id="PRU01091"/>
    </source>
</evidence>
<evidence type="ECO:0000256" key="2">
    <source>
        <dbReference type="ARBA" id="ARBA00023012"/>
    </source>
</evidence>
<proteinExistence type="predicted"/>
<keyword evidence="11" id="KW-1185">Reference proteome</keyword>
<organism evidence="10 11">
    <name type="scientific">Paenibacillus hemerocallicola</name>
    <dbReference type="NCBI Taxonomy" id="1172614"/>
    <lineage>
        <taxon>Bacteria</taxon>
        <taxon>Bacillati</taxon>
        <taxon>Bacillota</taxon>
        <taxon>Bacilli</taxon>
        <taxon>Bacillales</taxon>
        <taxon>Paenibacillaceae</taxon>
        <taxon>Paenibacillus</taxon>
    </lineage>
</organism>
<dbReference type="RefSeq" id="WP_139607854.1">
    <property type="nucleotide sequence ID" value="NZ_VDCQ01000124.1"/>
</dbReference>
<dbReference type="SMART" id="SM00862">
    <property type="entry name" value="Trans_reg_C"/>
    <property type="match status" value="1"/>
</dbReference>
<dbReference type="GO" id="GO:0000156">
    <property type="term" value="F:phosphorelay response regulator activity"/>
    <property type="evidence" value="ECO:0007669"/>
    <property type="project" value="TreeGrafter"/>
</dbReference>
<dbReference type="InterPro" id="IPR039420">
    <property type="entry name" value="WalR-like"/>
</dbReference>
<dbReference type="GO" id="GO:0006355">
    <property type="term" value="P:regulation of DNA-templated transcription"/>
    <property type="evidence" value="ECO:0007669"/>
    <property type="project" value="InterPro"/>
</dbReference>
<dbReference type="EMBL" id="VDCQ01000124">
    <property type="protein sequence ID" value="TNJ54634.1"/>
    <property type="molecule type" value="Genomic_DNA"/>
</dbReference>
<evidence type="ECO:0000256" key="6">
    <source>
        <dbReference type="PROSITE-ProRule" id="PRU00169"/>
    </source>
</evidence>
<dbReference type="PROSITE" id="PS50110">
    <property type="entry name" value="RESPONSE_REGULATORY"/>
    <property type="match status" value="1"/>
</dbReference>
<dbReference type="Pfam" id="PF00072">
    <property type="entry name" value="Response_reg"/>
    <property type="match status" value="1"/>
</dbReference>
<dbReference type="GO" id="GO:0032993">
    <property type="term" value="C:protein-DNA complex"/>
    <property type="evidence" value="ECO:0007669"/>
    <property type="project" value="TreeGrafter"/>
</dbReference>
<dbReference type="SUPFAM" id="SSF52172">
    <property type="entry name" value="CheY-like"/>
    <property type="match status" value="1"/>
</dbReference>
<dbReference type="InterPro" id="IPR001867">
    <property type="entry name" value="OmpR/PhoB-type_DNA-bd"/>
</dbReference>
<dbReference type="Pfam" id="PF00486">
    <property type="entry name" value="Trans_reg_C"/>
    <property type="match status" value="1"/>
</dbReference>
<evidence type="ECO:0000256" key="4">
    <source>
        <dbReference type="ARBA" id="ARBA00023125"/>
    </source>
</evidence>
<keyword evidence="5" id="KW-0804">Transcription</keyword>
<dbReference type="Proteomes" id="UP000307943">
    <property type="component" value="Unassembled WGS sequence"/>
</dbReference>
<dbReference type="CDD" id="cd00383">
    <property type="entry name" value="trans_reg_C"/>
    <property type="match status" value="1"/>
</dbReference>
<keyword evidence="2" id="KW-0902">Two-component regulatory system</keyword>
<feature type="domain" description="OmpR/PhoB-type" evidence="9">
    <location>
        <begin position="130"/>
        <end position="228"/>
    </location>
</feature>
<dbReference type="InterPro" id="IPR001789">
    <property type="entry name" value="Sig_transdc_resp-reg_receiver"/>
</dbReference>
<dbReference type="CDD" id="cd17574">
    <property type="entry name" value="REC_OmpR"/>
    <property type="match status" value="1"/>
</dbReference>
<accession>A0A5C4SVF7</accession>
<dbReference type="OrthoDB" id="9790442at2"/>
<evidence type="ECO:0000256" key="3">
    <source>
        <dbReference type="ARBA" id="ARBA00023015"/>
    </source>
</evidence>
<evidence type="ECO:0000259" key="8">
    <source>
        <dbReference type="PROSITE" id="PS50110"/>
    </source>
</evidence>
<feature type="DNA-binding region" description="OmpR/PhoB-type" evidence="7">
    <location>
        <begin position="130"/>
        <end position="228"/>
    </location>
</feature>
<dbReference type="InterPro" id="IPR036388">
    <property type="entry name" value="WH-like_DNA-bd_sf"/>
</dbReference>